<dbReference type="GO" id="GO:0016055">
    <property type="term" value="P:Wnt signaling pathway"/>
    <property type="evidence" value="ECO:0007669"/>
    <property type="project" value="UniProtKB-KW"/>
</dbReference>
<feature type="region of interest" description="Disordered" evidence="7">
    <location>
        <begin position="213"/>
        <end position="266"/>
    </location>
</feature>
<keyword evidence="4" id="KW-0217">Developmental protein</keyword>
<dbReference type="GO" id="GO:0005635">
    <property type="term" value="C:nuclear envelope"/>
    <property type="evidence" value="ECO:0007669"/>
    <property type="project" value="UniProtKB-SubCell"/>
</dbReference>
<evidence type="ECO:0000256" key="6">
    <source>
        <dbReference type="ARBA" id="ARBA00023242"/>
    </source>
</evidence>
<feature type="compositionally biased region" description="Gly residues" evidence="7">
    <location>
        <begin position="451"/>
        <end position="472"/>
    </location>
</feature>
<evidence type="ECO:0000256" key="7">
    <source>
        <dbReference type="SAM" id="MobiDB-lite"/>
    </source>
</evidence>
<evidence type="ECO:0000313" key="8">
    <source>
        <dbReference type="EMBL" id="ERL95461.1"/>
    </source>
</evidence>
<gene>
    <name evidence="8" type="ORF">D910_12723</name>
</gene>
<dbReference type="OrthoDB" id="8196889at2759"/>
<feature type="region of interest" description="Disordered" evidence="7">
    <location>
        <begin position="569"/>
        <end position="590"/>
    </location>
</feature>
<evidence type="ECO:0000256" key="2">
    <source>
        <dbReference type="ARBA" id="ARBA00008632"/>
    </source>
</evidence>
<accession>U4UYJ4</accession>
<reference evidence="8 9" key="1">
    <citation type="journal article" date="2013" name="Genome Biol.">
        <title>Draft genome of the mountain pine beetle, Dendroctonus ponderosae Hopkins, a major forest pest.</title>
        <authorList>
            <person name="Keeling C.I."/>
            <person name="Yuen M.M."/>
            <person name="Liao N.Y."/>
            <person name="Docking T.R."/>
            <person name="Chan S.K."/>
            <person name="Taylor G.A."/>
            <person name="Palmquist D.L."/>
            <person name="Jackman S.D."/>
            <person name="Nguyen A."/>
            <person name="Li M."/>
            <person name="Henderson H."/>
            <person name="Janes J.K."/>
            <person name="Zhao Y."/>
            <person name="Pandoh P."/>
            <person name="Moore R."/>
            <person name="Sperling F.A."/>
            <person name="Huber D.P."/>
            <person name="Birol I."/>
            <person name="Jones S.J."/>
            <person name="Bohlmann J."/>
        </authorList>
    </citation>
    <scope>NUCLEOTIDE SEQUENCE</scope>
</reference>
<dbReference type="STRING" id="77166.U4UYJ4"/>
<keyword evidence="5" id="KW-0879">Wnt signaling pathway</keyword>
<name>U4UYJ4_DENPD</name>
<dbReference type="Proteomes" id="UP000030742">
    <property type="component" value="Unassembled WGS sequence"/>
</dbReference>
<feature type="compositionally biased region" description="Low complexity" evidence="7">
    <location>
        <begin position="355"/>
        <end position="364"/>
    </location>
</feature>
<evidence type="ECO:0000256" key="5">
    <source>
        <dbReference type="ARBA" id="ARBA00022687"/>
    </source>
</evidence>
<feature type="compositionally biased region" description="Gly residues" evidence="7">
    <location>
        <begin position="385"/>
        <end position="419"/>
    </location>
</feature>
<dbReference type="PANTHER" id="PTHR14482">
    <property type="entry name" value="CHROMOSOME 12 ORF 43 HOMOLOG"/>
    <property type="match status" value="1"/>
</dbReference>
<evidence type="ECO:0000256" key="3">
    <source>
        <dbReference type="ARBA" id="ARBA00013465"/>
    </source>
</evidence>
<comment type="subcellular location">
    <subcellularLocation>
        <location evidence="1">Nucleus envelope</location>
    </subcellularLocation>
</comment>
<dbReference type="AlphaFoldDB" id="U4UYJ4"/>
<evidence type="ECO:0000313" key="9">
    <source>
        <dbReference type="Proteomes" id="UP000030742"/>
    </source>
</evidence>
<keyword evidence="6" id="KW-0539">Nucleus</keyword>
<feature type="region of interest" description="Disordered" evidence="7">
    <location>
        <begin position="46"/>
        <end position="65"/>
    </location>
</feature>
<sequence length="590" mass="63053">MSSDSSDDENLDLLREAVDHEFLNDSMFTEKPCNLRLMGETLNVPVNSQEKAENNPKPPSLRKTQDEDEQFNLFRVTPEFQQHVAKHLSQIIEDKLQKLTKIVENKDSVPTQKKRKAGVKLFSNSDKVLKVIKVNNLEKQCLPRARPLNLKRAYEPIDESALKEVAVSSEDILSQKETKSWSNRSKAPVYHYKQSSDGQLVLVEPQFQLNVPNLGPDIIGPPSNPKKRRKNNQSQPIQAPPNVQDLLPPTPSGYGDTIVASNPFDDCPSSVNSMGMNRGPQMGPMGGPMGMPPNMTCAMGMGRPPMGAVRIVRFPGMGPMGSPMMHSPNAMGNPMMSGGPRMGGHMGPGPGPHGGPHMLNSPNGHGPGGPMHPGMTGPPMHSPIGGMGSMQGPMGPGCGPMGGPMGGGPMNGPMNGGGPNNQMNGPMNGPINGPMSGPMNNPMNGPMNGPGPMGGPHGPGGPHGGPGGGMGHMNGPNGPIGPPMNNNNFMMSPMNAMYSKPMPVSAGKVYPADQPMVFNSQNPNAPPIYPCGICHKEIHQRWTNEQKAMKRNLGLKLLETDKIIAKNQPDDKDELIQEMPSTRPVGDGLI</sequence>
<protein>
    <recommendedName>
        <fullName evidence="3">Protein CUSTOS</fullName>
    </recommendedName>
</protein>
<dbReference type="InterPro" id="IPR026694">
    <property type="entry name" value="CUSTOS"/>
</dbReference>
<feature type="compositionally biased region" description="Gly residues" evidence="7">
    <location>
        <begin position="342"/>
        <end position="354"/>
    </location>
</feature>
<evidence type="ECO:0000256" key="1">
    <source>
        <dbReference type="ARBA" id="ARBA00004259"/>
    </source>
</evidence>
<feature type="compositionally biased region" description="Low complexity" evidence="7">
    <location>
        <begin position="420"/>
        <end position="447"/>
    </location>
</feature>
<dbReference type="PANTHER" id="PTHR14482:SF0">
    <property type="entry name" value="PROTEIN CUSTOS"/>
    <property type="match status" value="1"/>
</dbReference>
<dbReference type="EMBL" id="KB632429">
    <property type="protein sequence ID" value="ERL95461.1"/>
    <property type="molecule type" value="Genomic_DNA"/>
</dbReference>
<proteinExistence type="inferred from homology"/>
<evidence type="ECO:0000256" key="4">
    <source>
        <dbReference type="ARBA" id="ARBA00022473"/>
    </source>
</evidence>
<feature type="region of interest" description="Disordered" evidence="7">
    <location>
        <begin position="342"/>
        <end position="478"/>
    </location>
</feature>
<organism evidence="8 9">
    <name type="scientific">Dendroctonus ponderosae</name>
    <name type="common">Mountain pine beetle</name>
    <dbReference type="NCBI Taxonomy" id="77166"/>
    <lineage>
        <taxon>Eukaryota</taxon>
        <taxon>Metazoa</taxon>
        <taxon>Ecdysozoa</taxon>
        <taxon>Arthropoda</taxon>
        <taxon>Hexapoda</taxon>
        <taxon>Insecta</taxon>
        <taxon>Pterygota</taxon>
        <taxon>Neoptera</taxon>
        <taxon>Endopterygota</taxon>
        <taxon>Coleoptera</taxon>
        <taxon>Polyphaga</taxon>
        <taxon>Cucujiformia</taxon>
        <taxon>Curculionidae</taxon>
        <taxon>Scolytinae</taxon>
        <taxon>Dendroctonus</taxon>
    </lineage>
</organism>
<comment type="similarity">
    <text evidence="2">Belongs to the CUSTOS family.</text>
</comment>